<dbReference type="Proteomes" id="UP001214250">
    <property type="component" value="Chromosome 2"/>
</dbReference>
<dbReference type="RefSeq" id="WP_274153205.1">
    <property type="nucleotide sequence ID" value="NZ_CP117812.1"/>
</dbReference>
<reference evidence="2 3" key="1">
    <citation type="submission" date="2023-02" db="EMBL/GenBank/DDBJ databases">
        <title>Genome sequence of Lentisphaera profundi SAORIC-696.</title>
        <authorList>
            <person name="Kim e."/>
            <person name="Cho J.-C."/>
            <person name="Choi A."/>
            <person name="Kang I."/>
        </authorList>
    </citation>
    <scope>NUCLEOTIDE SEQUENCE [LARGE SCALE GENOMIC DNA]</scope>
    <source>
        <strain evidence="2 3">SAORIC-696</strain>
    </source>
</reference>
<evidence type="ECO:0000313" key="2">
    <source>
        <dbReference type="EMBL" id="WDE98331.1"/>
    </source>
</evidence>
<dbReference type="Gene3D" id="3.40.50.1110">
    <property type="entry name" value="SGNH hydrolase"/>
    <property type="match status" value="1"/>
</dbReference>
<dbReference type="InterPro" id="IPR013830">
    <property type="entry name" value="SGNH_hydro"/>
</dbReference>
<dbReference type="CDD" id="cd01834">
    <property type="entry name" value="SGNH_hydrolase_like_2"/>
    <property type="match status" value="1"/>
</dbReference>
<feature type="domain" description="SGNH hydrolase-type esterase" evidence="1">
    <location>
        <begin position="10"/>
        <end position="211"/>
    </location>
</feature>
<dbReference type="InterPro" id="IPR051532">
    <property type="entry name" value="Ester_Hydrolysis_Enzymes"/>
</dbReference>
<accession>A0ABY7VVR5</accession>
<name>A0ABY7VVR5_9BACT</name>
<dbReference type="InterPro" id="IPR036514">
    <property type="entry name" value="SGNH_hydro_sf"/>
</dbReference>
<organism evidence="2 3">
    <name type="scientific">Lentisphaera profundi</name>
    <dbReference type="NCBI Taxonomy" id="1658616"/>
    <lineage>
        <taxon>Bacteria</taxon>
        <taxon>Pseudomonadati</taxon>
        <taxon>Lentisphaerota</taxon>
        <taxon>Lentisphaeria</taxon>
        <taxon>Lentisphaerales</taxon>
        <taxon>Lentisphaeraceae</taxon>
        <taxon>Lentisphaera</taxon>
    </lineage>
</organism>
<dbReference type="PANTHER" id="PTHR30383:SF5">
    <property type="entry name" value="SGNH HYDROLASE-TYPE ESTERASE DOMAIN-CONTAINING PROTEIN"/>
    <property type="match status" value="1"/>
</dbReference>
<dbReference type="SUPFAM" id="SSF52266">
    <property type="entry name" value="SGNH hydrolase"/>
    <property type="match status" value="1"/>
</dbReference>
<gene>
    <name evidence="2" type="ORF">PQO03_21195</name>
</gene>
<evidence type="ECO:0000313" key="3">
    <source>
        <dbReference type="Proteomes" id="UP001214250"/>
    </source>
</evidence>
<keyword evidence="2" id="KW-0378">Hydrolase</keyword>
<sequence length="294" mass="33774">MDVEDKRVLFLGDSITQAGQYVGFVEYALRKQSPQERYDFYSLGLDSETVSGLSEHDHPFPRPNIHERLSRALAEIKPDLIFVCYGMNDGIYHPLNEDILEAFRSGYVSLIEKCQATDAELVVITPPSFQAYAIPEKLGPLGAEDYSYLYPYENYHQTLEAFSEFLKIALPEDVVCIDLNTRMTEFLNEIRKENKDFYFSKDGIHPSLAGHLFIAEEVMKGLSRGSALLRSEALNDVKKDPLYQMIEKRRQLRSRGWLKYIGYTRNKVFKTDSIVETEARCTGLLKEIENLNTN</sequence>
<protein>
    <submittedName>
        <fullName evidence="2">SGNH/GDSL hydrolase family protein</fullName>
    </submittedName>
</protein>
<dbReference type="Pfam" id="PF13472">
    <property type="entry name" value="Lipase_GDSL_2"/>
    <property type="match status" value="1"/>
</dbReference>
<evidence type="ECO:0000259" key="1">
    <source>
        <dbReference type="Pfam" id="PF13472"/>
    </source>
</evidence>
<keyword evidence="3" id="KW-1185">Reference proteome</keyword>
<proteinExistence type="predicted"/>
<dbReference type="GO" id="GO:0016787">
    <property type="term" value="F:hydrolase activity"/>
    <property type="evidence" value="ECO:0007669"/>
    <property type="project" value="UniProtKB-KW"/>
</dbReference>
<dbReference type="PANTHER" id="PTHR30383">
    <property type="entry name" value="THIOESTERASE 1/PROTEASE 1/LYSOPHOSPHOLIPASE L1"/>
    <property type="match status" value="1"/>
</dbReference>
<dbReference type="EMBL" id="CP117812">
    <property type="protein sequence ID" value="WDE98331.1"/>
    <property type="molecule type" value="Genomic_DNA"/>
</dbReference>